<evidence type="ECO:0000313" key="1">
    <source>
        <dbReference type="EMBL" id="ORZ06495.1"/>
    </source>
</evidence>
<organism evidence="1 2">
    <name type="scientific">Absidia repens</name>
    <dbReference type="NCBI Taxonomy" id="90262"/>
    <lineage>
        <taxon>Eukaryota</taxon>
        <taxon>Fungi</taxon>
        <taxon>Fungi incertae sedis</taxon>
        <taxon>Mucoromycota</taxon>
        <taxon>Mucoromycotina</taxon>
        <taxon>Mucoromycetes</taxon>
        <taxon>Mucorales</taxon>
        <taxon>Cunninghamellaceae</taxon>
        <taxon>Absidia</taxon>
    </lineage>
</organism>
<proteinExistence type="predicted"/>
<dbReference type="AlphaFoldDB" id="A0A1X2I085"/>
<name>A0A1X2I085_9FUNG</name>
<dbReference type="EMBL" id="MCGE01000039">
    <property type="protein sequence ID" value="ORZ06495.1"/>
    <property type="molecule type" value="Genomic_DNA"/>
</dbReference>
<evidence type="ECO:0000313" key="2">
    <source>
        <dbReference type="Proteomes" id="UP000193560"/>
    </source>
</evidence>
<accession>A0A1X2I085</accession>
<gene>
    <name evidence="1" type="ORF">BCR42DRAFT_397794</name>
</gene>
<comment type="caution">
    <text evidence="1">The sequence shown here is derived from an EMBL/GenBank/DDBJ whole genome shotgun (WGS) entry which is preliminary data.</text>
</comment>
<reference evidence="1 2" key="1">
    <citation type="submission" date="2016-07" db="EMBL/GenBank/DDBJ databases">
        <title>Pervasive Adenine N6-methylation of Active Genes in Fungi.</title>
        <authorList>
            <consortium name="DOE Joint Genome Institute"/>
            <person name="Mondo S.J."/>
            <person name="Dannebaum R.O."/>
            <person name="Kuo R.C."/>
            <person name="Labutti K."/>
            <person name="Haridas S."/>
            <person name="Kuo A."/>
            <person name="Salamov A."/>
            <person name="Ahrendt S.R."/>
            <person name="Lipzen A."/>
            <person name="Sullivan W."/>
            <person name="Andreopoulos W.B."/>
            <person name="Clum A."/>
            <person name="Lindquist E."/>
            <person name="Daum C."/>
            <person name="Ramamoorthy G.K."/>
            <person name="Gryganskyi A."/>
            <person name="Culley D."/>
            <person name="Magnuson J.K."/>
            <person name="James T.Y."/>
            <person name="O'Malley M.A."/>
            <person name="Stajich J.E."/>
            <person name="Spatafora J.W."/>
            <person name="Visel A."/>
            <person name="Grigoriev I.V."/>
        </authorList>
    </citation>
    <scope>NUCLEOTIDE SEQUENCE [LARGE SCALE GENOMIC DNA]</scope>
    <source>
        <strain evidence="1 2">NRRL 1336</strain>
    </source>
</reference>
<dbReference type="Proteomes" id="UP000193560">
    <property type="component" value="Unassembled WGS sequence"/>
</dbReference>
<protein>
    <submittedName>
        <fullName evidence="1">Uncharacterized protein</fullName>
    </submittedName>
</protein>
<sequence>MADKQHPSNSAHLLSLHDWATRSNDKCFEELMSAERCAFFCRADEPPTHANTQLVLEQPSNDWKPLGFHERHRFHDARQYSIMFSFIKQSIKPAFCKTKAEDTPRIVSIQGMRGDMFKNLFMVGRAKDPAEDFVVVGSNPDPFVVVDRQAYIDFFTVGGEFTGVASPLCDQWIDVE</sequence>
<keyword evidence="2" id="KW-1185">Reference proteome</keyword>